<organism evidence="3 4">
    <name type="scientific">Larkinella bovis</name>
    <dbReference type="NCBI Taxonomy" id="683041"/>
    <lineage>
        <taxon>Bacteria</taxon>
        <taxon>Pseudomonadati</taxon>
        <taxon>Bacteroidota</taxon>
        <taxon>Cytophagia</taxon>
        <taxon>Cytophagales</taxon>
        <taxon>Spirosomataceae</taxon>
        <taxon>Larkinella</taxon>
    </lineage>
</organism>
<dbReference type="PANTHER" id="PTHR42849:SF1">
    <property type="entry name" value="N-ACETYLNEURAMINATE LYASE"/>
    <property type="match status" value="1"/>
</dbReference>
<evidence type="ECO:0000256" key="2">
    <source>
        <dbReference type="PIRNR" id="PIRNR001365"/>
    </source>
</evidence>
<accession>A0ABW0ID83</accession>
<keyword evidence="1 2" id="KW-0456">Lyase</keyword>
<evidence type="ECO:0000313" key="3">
    <source>
        <dbReference type="EMBL" id="MFC5409297.1"/>
    </source>
</evidence>
<dbReference type="CDD" id="cd00408">
    <property type="entry name" value="DHDPS-like"/>
    <property type="match status" value="1"/>
</dbReference>
<sequence length="319" mass="35937">MVTKTASAHRPLESADIRGIWGTLMLPVHEDEAIDLGRLEQGLERILEFGISGLYSNGTAGEFYNQSESEFRRINRILARRCRAAGIPFQIGVSHMSPWISLSRLKWAVRQEPGAVQVILPDWFPPTEAEMISFLKKMAAVSAEVRLVLYHPGHAKVRLTPEQFGRLKDAVPQLVGVKVGGGDAVWYQQMREHMADRLAVFVPGHRLATGFREGAHGSYSNIACLHPQLALDWYRLMQTDLDEALRWESDIQQFMHGYILPYILEQNYSDPACDKFLAAVGGWSAGDTRMRWPYRSIPMSEVAVARAAARQLIPHFPTD</sequence>
<comment type="caution">
    <text evidence="3">The sequence shown here is derived from an EMBL/GenBank/DDBJ whole genome shotgun (WGS) entry which is preliminary data.</text>
</comment>
<keyword evidence="4" id="KW-1185">Reference proteome</keyword>
<dbReference type="SMART" id="SM01130">
    <property type="entry name" value="DHDPS"/>
    <property type="match status" value="1"/>
</dbReference>
<dbReference type="InterPro" id="IPR002220">
    <property type="entry name" value="DapA-like"/>
</dbReference>
<dbReference type="Gene3D" id="3.20.20.70">
    <property type="entry name" value="Aldolase class I"/>
    <property type="match status" value="1"/>
</dbReference>
<dbReference type="InterPro" id="IPR013785">
    <property type="entry name" value="Aldolase_TIM"/>
</dbReference>
<comment type="similarity">
    <text evidence="2">Belongs to the DapA family.</text>
</comment>
<proteinExistence type="inferred from homology"/>
<gene>
    <name evidence="3" type="ORF">ACFPMF_08275</name>
</gene>
<reference evidence="4" key="1">
    <citation type="journal article" date="2019" name="Int. J. Syst. Evol. Microbiol.">
        <title>The Global Catalogue of Microorganisms (GCM) 10K type strain sequencing project: providing services to taxonomists for standard genome sequencing and annotation.</title>
        <authorList>
            <consortium name="The Broad Institute Genomics Platform"/>
            <consortium name="The Broad Institute Genome Sequencing Center for Infectious Disease"/>
            <person name="Wu L."/>
            <person name="Ma J."/>
        </authorList>
    </citation>
    <scope>NUCLEOTIDE SEQUENCE [LARGE SCALE GENOMIC DNA]</scope>
    <source>
        <strain evidence="4">CCUG 55250</strain>
    </source>
</reference>
<evidence type="ECO:0000256" key="1">
    <source>
        <dbReference type="ARBA" id="ARBA00023239"/>
    </source>
</evidence>
<dbReference type="PANTHER" id="PTHR42849">
    <property type="entry name" value="N-ACETYLNEURAMINATE LYASE"/>
    <property type="match status" value="1"/>
</dbReference>
<dbReference type="SUPFAM" id="SSF51569">
    <property type="entry name" value="Aldolase"/>
    <property type="match status" value="1"/>
</dbReference>
<dbReference type="Proteomes" id="UP001596106">
    <property type="component" value="Unassembled WGS sequence"/>
</dbReference>
<name>A0ABW0ID83_9BACT</name>
<protein>
    <submittedName>
        <fullName evidence="3">Dihydrodipicolinate synthase family protein</fullName>
    </submittedName>
</protein>
<evidence type="ECO:0000313" key="4">
    <source>
        <dbReference type="Proteomes" id="UP001596106"/>
    </source>
</evidence>
<dbReference type="RefSeq" id="WP_379843024.1">
    <property type="nucleotide sequence ID" value="NZ_JBHSMA010000002.1"/>
</dbReference>
<dbReference type="PIRSF" id="PIRSF001365">
    <property type="entry name" value="DHDPS"/>
    <property type="match status" value="1"/>
</dbReference>
<dbReference type="Pfam" id="PF00701">
    <property type="entry name" value="DHDPS"/>
    <property type="match status" value="1"/>
</dbReference>
<dbReference type="EMBL" id="JBHSMA010000002">
    <property type="protein sequence ID" value="MFC5409297.1"/>
    <property type="molecule type" value="Genomic_DNA"/>
</dbReference>